<keyword evidence="9" id="KW-0472">Membrane</keyword>
<evidence type="ECO:0000256" key="9">
    <source>
        <dbReference type="ARBA" id="ARBA00023136"/>
    </source>
</evidence>
<keyword evidence="5" id="KW-0997">Cell inner membrane</keyword>
<sequence length="246" mass="25970">MTALTSPPIAPAWFHPASARPRSLLRSPGGLASIGVHVLLAIGLISLAHQVRPVLEKARTIELTIERPPEPKPVEPPPPPPVKRLVDTPVPPKPAPTPPQPQPKTVDAPAAQAETYTPPPAPPATPVLPPPAPPPVAQAPAAPAPPKVIESAQIPAEYLNQVFAQINRSTAYPEAAKRRRQEGRVGYLLTLSQNGQLVHFEIVPSGTPALDEAAREAIKAAAPFPRLPELGGSLYLLSGAIVFRIT</sequence>
<feature type="compositionally biased region" description="Pro residues" evidence="10">
    <location>
        <begin position="89"/>
        <end position="102"/>
    </location>
</feature>
<dbReference type="SUPFAM" id="SSF74653">
    <property type="entry name" value="TolA/TonB C-terminal domain"/>
    <property type="match status" value="1"/>
</dbReference>
<dbReference type="PANTHER" id="PTHR33446:SF13">
    <property type="entry name" value="TONB PROTEIN"/>
    <property type="match status" value="1"/>
</dbReference>
<dbReference type="RefSeq" id="WP_320425630.1">
    <property type="nucleotide sequence ID" value="NZ_JAXCLA010000008.1"/>
</dbReference>
<reference evidence="12 13" key="1">
    <citation type="submission" date="2023-11" db="EMBL/GenBank/DDBJ databases">
        <title>Paucibacter sp. nov., isolated from fresh soil in Korea.</title>
        <authorList>
            <person name="Le N.T.T."/>
        </authorList>
    </citation>
    <scope>NUCLEOTIDE SEQUENCE [LARGE SCALE GENOMIC DNA]</scope>
    <source>
        <strain evidence="12 13">R3-3</strain>
    </source>
</reference>
<keyword evidence="4" id="KW-1003">Cell membrane</keyword>
<dbReference type="PROSITE" id="PS52015">
    <property type="entry name" value="TONB_CTD"/>
    <property type="match status" value="1"/>
</dbReference>
<dbReference type="NCBIfam" id="TIGR01352">
    <property type="entry name" value="tonB_Cterm"/>
    <property type="match status" value="1"/>
</dbReference>
<feature type="compositionally biased region" description="Low complexity" evidence="10">
    <location>
        <begin position="103"/>
        <end position="116"/>
    </location>
</feature>
<evidence type="ECO:0000313" key="12">
    <source>
        <dbReference type="EMBL" id="MDY0747674.1"/>
    </source>
</evidence>
<evidence type="ECO:0000256" key="7">
    <source>
        <dbReference type="ARBA" id="ARBA00022927"/>
    </source>
</evidence>
<protein>
    <submittedName>
        <fullName evidence="12">TonB family protein</fullName>
    </submittedName>
</protein>
<dbReference type="EMBL" id="JAXCLA010000008">
    <property type="protein sequence ID" value="MDY0747674.1"/>
    <property type="molecule type" value="Genomic_DNA"/>
</dbReference>
<evidence type="ECO:0000256" key="10">
    <source>
        <dbReference type="SAM" id="MobiDB-lite"/>
    </source>
</evidence>
<evidence type="ECO:0000256" key="4">
    <source>
        <dbReference type="ARBA" id="ARBA00022475"/>
    </source>
</evidence>
<accession>A0ABU5DQX9</accession>
<evidence type="ECO:0000256" key="3">
    <source>
        <dbReference type="ARBA" id="ARBA00022448"/>
    </source>
</evidence>
<dbReference type="Gene3D" id="3.30.1150.10">
    <property type="match status" value="1"/>
</dbReference>
<dbReference type="InterPro" id="IPR006260">
    <property type="entry name" value="TonB/TolA_C"/>
</dbReference>
<evidence type="ECO:0000259" key="11">
    <source>
        <dbReference type="PROSITE" id="PS52015"/>
    </source>
</evidence>
<name>A0ABU5DQX9_9BURK</name>
<evidence type="ECO:0000256" key="8">
    <source>
        <dbReference type="ARBA" id="ARBA00022989"/>
    </source>
</evidence>
<dbReference type="InterPro" id="IPR037682">
    <property type="entry name" value="TonB_C"/>
</dbReference>
<dbReference type="Proteomes" id="UP001285263">
    <property type="component" value="Unassembled WGS sequence"/>
</dbReference>
<dbReference type="InterPro" id="IPR051045">
    <property type="entry name" value="TonB-dependent_transducer"/>
</dbReference>
<keyword evidence="13" id="KW-1185">Reference proteome</keyword>
<organism evidence="12 13">
    <name type="scientific">Roseateles agri</name>
    <dbReference type="NCBI Taxonomy" id="3098619"/>
    <lineage>
        <taxon>Bacteria</taxon>
        <taxon>Pseudomonadati</taxon>
        <taxon>Pseudomonadota</taxon>
        <taxon>Betaproteobacteria</taxon>
        <taxon>Burkholderiales</taxon>
        <taxon>Sphaerotilaceae</taxon>
        <taxon>Roseateles</taxon>
    </lineage>
</organism>
<evidence type="ECO:0000256" key="1">
    <source>
        <dbReference type="ARBA" id="ARBA00004383"/>
    </source>
</evidence>
<evidence type="ECO:0000256" key="5">
    <source>
        <dbReference type="ARBA" id="ARBA00022519"/>
    </source>
</evidence>
<gene>
    <name evidence="12" type="ORF">SNE35_24440</name>
</gene>
<keyword evidence="7" id="KW-0653">Protein transport</keyword>
<feature type="compositionally biased region" description="Pro residues" evidence="10">
    <location>
        <begin position="117"/>
        <end position="144"/>
    </location>
</feature>
<proteinExistence type="inferred from homology"/>
<evidence type="ECO:0000256" key="6">
    <source>
        <dbReference type="ARBA" id="ARBA00022692"/>
    </source>
</evidence>
<keyword evidence="8" id="KW-1133">Transmembrane helix</keyword>
<comment type="caution">
    <text evidence="12">The sequence shown here is derived from an EMBL/GenBank/DDBJ whole genome shotgun (WGS) entry which is preliminary data.</text>
</comment>
<feature type="domain" description="TonB C-terminal" evidence="11">
    <location>
        <begin position="157"/>
        <end position="246"/>
    </location>
</feature>
<dbReference type="PANTHER" id="PTHR33446">
    <property type="entry name" value="PROTEIN TONB-RELATED"/>
    <property type="match status" value="1"/>
</dbReference>
<keyword evidence="3" id="KW-0813">Transport</keyword>
<comment type="similarity">
    <text evidence="2">Belongs to the TonB family.</text>
</comment>
<keyword evidence="6" id="KW-0812">Transmembrane</keyword>
<evidence type="ECO:0000256" key="2">
    <source>
        <dbReference type="ARBA" id="ARBA00006555"/>
    </source>
</evidence>
<evidence type="ECO:0000313" key="13">
    <source>
        <dbReference type="Proteomes" id="UP001285263"/>
    </source>
</evidence>
<comment type="subcellular location">
    <subcellularLocation>
        <location evidence="1">Cell inner membrane</location>
        <topology evidence="1">Single-pass membrane protein</topology>
        <orientation evidence="1">Periplasmic side</orientation>
    </subcellularLocation>
</comment>
<dbReference type="Pfam" id="PF03544">
    <property type="entry name" value="TonB_C"/>
    <property type="match status" value="1"/>
</dbReference>
<feature type="region of interest" description="Disordered" evidence="10">
    <location>
        <begin position="66"/>
        <end position="144"/>
    </location>
</feature>